<dbReference type="OrthoDB" id="3396869at2"/>
<organism evidence="3 4">
    <name type="scientific">Micromonospora pallida</name>
    <dbReference type="NCBI Taxonomy" id="145854"/>
    <lineage>
        <taxon>Bacteria</taxon>
        <taxon>Bacillati</taxon>
        <taxon>Actinomycetota</taxon>
        <taxon>Actinomycetes</taxon>
        <taxon>Micromonosporales</taxon>
        <taxon>Micromonosporaceae</taxon>
        <taxon>Micromonospora</taxon>
    </lineage>
</organism>
<name>A0A1C6TN88_9ACTN</name>
<evidence type="ECO:0000313" key="3">
    <source>
        <dbReference type="EMBL" id="SCL43226.1"/>
    </source>
</evidence>
<gene>
    <name evidence="2" type="ORF">GA0074692_6724</name>
    <name evidence="3" type="ORF">GA0074692_6775</name>
</gene>
<dbReference type="EMBL" id="FMHW01000003">
    <property type="protein sequence ID" value="SCL43128.1"/>
    <property type="molecule type" value="Genomic_DNA"/>
</dbReference>
<evidence type="ECO:0000256" key="1">
    <source>
        <dbReference type="SAM" id="MobiDB-lite"/>
    </source>
</evidence>
<reference evidence="3" key="1">
    <citation type="submission" date="2016-06" db="EMBL/GenBank/DDBJ databases">
        <authorList>
            <person name="Kjaerup R.B."/>
            <person name="Dalgaard T.S."/>
            <person name="Juul-Madsen H.R."/>
        </authorList>
    </citation>
    <scope>NUCLEOTIDE SEQUENCE [LARGE SCALE GENOMIC DNA]</scope>
    <source>
        <strain evidence="3">DSM 43817</strain>
    </source>
</reference>
<dbReference type="RefSeq" id="WP_091654561.1">
    <property type="nucleotide sequence ID" value="NZ_FMHW01000003.1"/>
</dbReference>
<reference evidence="4" key="2">
    <citation type="submission" date="2016-06" db="EMBL/GenBank/DDBJ databases">
        <authorList>
            <person name="Varghese N."/>
            <person name="Submissions Spin"/>
        </authorList>
    </citation>
    <scope>NUCLEOTIDE SEQUENCE [LARGE SCALE GENOMIC DNA]</scope>
    <source>
        <strain evidence="4">DSM 43817</strain>
    </source>
</reference>
<feature type="compositionally biased region" description="Basic residues" evidence="1">
    <location>
        <begin position="103"/>
        <end position="112"/>
    </location>
</feature>
<dbReference type="AlphaFoldDB" id="A0A1C6TN88"/>
<dbReference type="EMBL" id="FMHW01000003">
    <property type="protein sequence ID" value="SCL43226.1"/>
    <property type="molecule type" value="Genomic_DNA"/>
</dbReference>
<keyword evidence="4" id="KW-1185">Reference proteome</keyword>
<protein>
    <submittedName>
        <fullName evidence="3">Uncharacterized protein</fullName>
    </submittedName>
</protein>
<evidence type="ECO:0000313" key="4">
    <source>
        <dbReference type="Proteomes" id="UP000198959"/>
    </source>
</evidence>
<sequence>MPHRTPDHAVVFVPARIADPAEFAAAAAPSLERVEACGYVFAGIVRTWDDAQHMINGGRAHVVIVADMGHLPRDRRPRIEAATDPVPFEPRPEQCVPSEVASQRRRRPRRIR</sequence>
<accession>A0A1C6TN88</accession>
<proteinExistence type="predicted"/>
<evidence type="ECO:0000313" key="2">
    <source>
        <dbReference type="EMBL" id="SCL43128.1"/>
    </source>
</evidence>
<dbReference type="Proteomes" id="UP000198959">
    <property type="component" value="Unassembled WGS sequence"/>
</dbReference>
<feature type="region of interest" description="Disordered" evidence="1">
    <location>
        <begin position="74"/>
        <end position="112"/>
    </location>
</feature>